<reference evidence="1 3" key="1">
    <citation type="journal article" date="2007" name="Nature">
        <title>Evolution of genes and genomes on the Drosophila phylogeny.</title>
        <authorList>
            <consortium name="Drosophila 12 Genomes Consortium"/>
            <person name="Clark A.G."/>
            <person name="Eisen M.B."/>
            <person name="Smith D.R."/>
            <person name="Bergman C.M."/>
            <person name="Oliver B."/>
            <person name="Markow T.A."/>
            <person name="Kaufman T.C."/>
            <person name="Kellis M."/>
            <person name="Gelbart W."/>
            <person name="Iyer V.N."/>
            <person name="Pollard D.A."/>
            <person name="Sackton T.B."/>
            <person name="Larracuente A.M."/>
            <person name="Singh N.D."/>
            <person name="Abad J.P."/>
            <person name="Abt D.N."/>
            <person name="Adryan B."/>
            <person name="Aguade M."/>
            <person name="Akashi H."/>
            <person name="Anderson W.W."/>
            <person name="Aquadro C.F."/>
            <person name="Ardell D.H."/>
            <person name="Arguello R."/>
            <person name="Artieri C.G."/>
            <person name="Barbash D.A."/>
            <person name="Barker D."/>
            <person name="Barsanti P."/>
            <person name="Batterham P."/>
            <person name="Batzoglou S."/>
            <person name="Begun D."/>
            <person name="Bhutkar A."/>
            <person name="Blanco E."/>
            <person name="Bosak S.A."/>
            <person name="Bradley R.K."/>
            <person name="Brand A.D."/>
            <person name="Brent M.R."/>
            <person name="Brooks A.N."/>
            <person name="Brown R.H."/>
            <person name="Butlin R.K."/>
            <person name="Caggese C."/>
            <person name="Calvi B.R."/>
            <person name="Bernardo de Carvalho A."/>
            <person name="Caspi A."/>
            <person name="Castrezana S."/>
            <person name="Celniker S.E."/>
            <person name="Chang J.L."/>
            <person name="Chapple C."/>
            <person name="Chatterji S."/>
            <person name="Chinwalla A."/>
            <person name="Civetta A."/>
            <person name="Clifton S.W."/>
            <person name="Comeron J.M."/>
            <person name="Costello J.C."/>
            <person name="Coyne J.A."/>
            <person name="Daub J."/>
            <person name="David R.G."/>
            <person name="Delcher A.L."/>
            <person name="Delehaunty K."/>
            <person name="Do C.B."/>
            <person name="Ebling H."/>
            <person name="Edwards K."/>
            <person name="Eickbush T."/>
            <person name="Evans J.D."/>
            <person name="Filipski A."/>
            <person name="Findeiss S."/>
            <person name="Freyhult E."/>
            <person name="Fulton L."/>
            <person name="Fulton R."/>
            <person name="Garcia A.C."/>
            <person name="Gardiner A."/>
            <person name="Garfield D.A."/>
            <person name="Garvin B.E."/>
            <person name="Gibson G."/>
            <person name="Gilbert D."/>
            <person name="Gnerre S."/>
            <person name="Godfrey J."/>
            <person name="Good R."/>
            <person name="Gotea V."/>
            <person name="Gravely B."/>
            <person name="Greenberg A.J."/>
            <person name="Griffiths-Jones S."/>
            <person name="Gross S."/>
            <person name="Guigo R."/>
            <person name="Gustafson E.A."/>
            <person name="Haerty W."/>
            <person name="Hahn M.W."/>
            <person name="Halligan D.L."/>
            <person name="Halpern A.L."/>
            <person name="Halter G.M."/>
            <person name="Han M.V."/>
            <person name="Heger A."/>
            <person name="Hillier L."/>
            <person name="Hinrichs A.S."/>
            <person name="Holmes I."/>
            <person name="Hoskins R.A."/>
            <person name="Hubisz M.J."/>
            <person name="Hultmark D."/>
            <person name="Huntley M.A."/>
            <person name="Jaffe D.B."/>
            <person name="Jagadeeshan S."/>
            <person name="Jeck W.R."/>
            <person name="Johnson J."/>
            <person name="Jones C.D."/>
            <person name="Jordan W.C."/>
            <person name="Karpen G.H."/>
            <person name="Kataoka E."/>
            <person name="Keightley P.D."/>
            <person name="Kheradpour P."/>
            <person name="Kirkness E.F."/>
            <person name="Koerich L.B."/>
            <person name="Kristiansen K."/>
            <person name="Kudrna D."/>
            <person name="Kulathinal R.J."/>
            <person name="Kumar S."/>
            <person name="Kwok R."/>
            <person name="Lander E."/>
            <person name="Langley C.H."/>
            <person name="Lapoint R."/>
            <person name="Lazzaro B.P."/>
            <person name="Lee S.J."/>
            <person name="Levesque L."/>
            <person name="Li R."/>
            <person name="Lin C.F."/>
            <person name="Lin M.F."/>
            <person name="Lindblad-Toh K."/>
            <person name="Llopart A."/>
            <person name="Long M."/>
            <person name="Low L."/>
            <person name="Lozovsky E."/>
            <person name="Lu J."/>
            <person name="Luo M."/>
            <person name="Machado C.A."/>
            <person name="Makalowski W."/>
            <person name="Marzo M."/>
            <person name="Matsuda M."/>
            <person name="Matzkin L."/>
            <person name="McAllister B."/>
            <person name="McBride C.S."/>
            <person name="McKernan B."/>
            <person name="McKernan K."/>
            <person name="Mendez-Lago M."/>
            <person name="Minx P."/>
            <person name="Mollenhauer M.U."/>
            <person name="Montooth K."/>
            <person name="Mount S.M."/>
            <person name="Mu X."/>
            <person name="Myers E."/>
            <person name="Negre B."/>
            <person name="Newfeld S."/>
            <person name="Nielsen R."/>
            <person name="Noor M.A."/>
            <person name="O'Grady P."/>
            <person name="Pachter L."/>
            <person name="Papaceit M."/>
            <person name="Parisi M.J."/>
            <person name="Parisi M."/>
            <person name="Parts L."/>
            <person name="Pedersen J.S."/>
            <person name="Pesole G."/>
            <person name="Phillippy A.M."/>
            <person name="Ponting C.P."/>
            <person name="Pop M."/>
            <person name="Porcelli D."/>
            <person name="Powell J.R."/>
            <person name="Prohaska S."/>
            <person name="Pruitt K."/>
            <person name="Puig M."/>
            <person name="Quesneville H."/>
            <person name="Ram K.R."/>
            <person name="Rand D."/>
            <person name="Rasmussen M.D."/>
            <person name="Reed L.K."/>
            <person name="Reenan R."/>
            <person name="Reily A."/>
            <person name="Remington K.A."/>
            <person name="Rieger T.T."/>
            <person name="Ritchie M.G."/>
            <person name="Robin C."/>
            <person name="Rogers Y.H."/>
            <person name="Rohde C."/>
            <person name="Rozas J."/>
            <person name="Rubenfield M.J."/>
            <person name="Ruiz A."/>
            <person name="Russo S."/>
            <person name="Salzberg S.L."/>
            <person name="Sanchez-Gracia A."/>
            <person name="Saranga D.J."/>
            <person name="Sato H."/>
            <person name="Schaeffer S.W."/>
            <person name="Schatz M.C."/>
            <person name="Schlenke T."/>
            <person name="Schwartz R."/>
            <person name="Segarra C."/>
            <person name="Singh R.S."/>
            <person name="Sirot L."/>
            <person name="Sirota M."/>
            <person name="Sisneros N.B."/>
            <person name="Smith C.D."/>
            <person name="Smith T.F."/>
            <person name="Spieth J."/>
            <person name="Stage D.E."/>
            <person name="Stark A."/>
            <person name="Stephan W."/>
            <person name="Strausberg R.L."/>
            <person name="Strempel S."/>
            <person name="Sturgill D."/>
            <person name="Sutton G."/>
            <person name="Sutton G.G."/>
            <person name="Tao W."/>
            <person name="Teichmann S."/>
            <person name="Tobari Y.N."/>
            <person name="Tomimura Y."/>
            <person name="Tsolas J.M."/>
            <person name="Valente V.L."/>
            <person name="Venter E."/>
            <person name="Venter J.C."/>
            <person name="Vicario S."/>
            <person name="Vieira F.G."/>
            <person name="Vilella A.J."/>
            <person name="Villasante A."/>
            <person name="Walenz B."/>
            <person name="Wang J."/>
            <person name="Wasserman M."/>
            <person name="Watts T."/>
            <person name="Wilson D."/>
            <person name="Wilson R.K."/>
            <person name="Wing R.A."/>
            <person name="Wolfner M.F."/>
            <person name="Wong A."/>
            <person name="Wong G.K."/>
            <person name="Wu C.I."/>
            <person name="Wu G."/>
            <person name="Yamamoto D."/>
            <person name="Yang H.P."/>
            <person name="Yang S.P."/>
            <person name="Yorke J.A."/>
            <person name="Yoshida K."/>
            <person name="Zdobnov E."/>
            <person name="Zhang P."/>
            <person name="Zhang Y."/>
            <person name="Zimin A.V."/>
            <person name="Baldwin J."/>
            <person name="Abdouelleil A."/>
            <person name="Abdulkadir J."/>
            <person name="Abebe A."/>
            <person name="Abera B."/>
            <person name="Abreu J."/>
            <person name="Acer S.C."/>
            <person name="Aftuck L."/>
            <person name="Alexander A."/>
            <person name="An P."/>
            <person name="Anderson E."/>
            <person name="Anderson S."/>
            <person name="Arachi H."/>
            <person name="Azer M."/>
            <person name="Bachantsang P."/>
            <person name="Barry A."/>
            <person name="Bayul T."/>
            <person name="Berlin A."/>
            <person name="Bessette D."/>
            <person name="Bloom T."/>
            <person name="Blye J."/>
            <person name="Boguslavskiy L."/>
            <person name="Bonnet C."/>
            <person name="Boukhgalter B."/>
            <person name="Bourzgui I."/>
            <person name="Brown A."/>
            <person name="Cahill P."/>
            <person name="Channer S."/>
            <person name="Cheshatsang Y."/>
            <person name="Chuda L."/>
            <person name="Citroen M."/>
            <person name="Collymore A."/>
            <person name="Cooke P."/>
            <person name="Costello M."/>
            <person name="D'Aco K."/>
            <person name="Daza R."/>
            <person name="De Haan G."/>
            <person name="DeGray S."/>
            <person name="DeMaso C."/>
            <person name="Dhargay N."/>
            <person name="Dooley K."/>
            <person name="Dooley E."/>
            <person name="Doricent M."/>
            <person name="Dorje P."/>
            <person name="Dorjee K."/>
            <person name="Dupes A."/>
            <person name="Elong R."/>
            <person name="Falk J."/>
            <person name="Farina A."/>
            <person name="Faro S."/>
            <person name="Ferguson D."/>
            <person name="Fisher S."/>
            <person name="Foley C.D."/>
            <person name="Franke A."/>
            <person name="Friedrich D."/>
            <person name="Gadbois L."/>
            <person name="Gearin G."/>
            <person name="Gearin C.R."/>
            <person name="Giannoukos G."/>
            <person name="Goode T."/>
            <person name="Graham J."/>
            <person name="Grandbois E."/>
            <person name="Grewal S."/>
            <person name="Gyaltsen K."/>
            <person name="Hafez N."/>
            <person name="Hagos B."/>
            <person name="Hall J."/>
            <person name="Henson C."/>
            <person name="Hollinger A."/>
            <person name="Honan T."/>
            <person name="Huard M.D."/>
            <person name="Hughes L."/>
            <person name="Hurhula B."/>
            <person name="Husby M.E."/>
            <person name="Kamat A."/>
            <person name="Kanga B."/>
            <person name="Kashin S."/>
            <person name="Khazanovich D."/>
            <person name="Kisner P."/>
            <person name="Lance K."/>
            <person name="Lara M."/>
            <person name="Lee W."/>
            <person name="Lennon N."/>
            <person name="Letendre F."/>
            <person name="LeVine R."/>
            <person name="Lipovsky A."/>
            <person name="Liu X."/>
            <person name="Liu J."/>
            <person name="Liu S."/>
            <person name="Lokyitsang T."/>
            <person name="Lokyitsang Y."/>
            <person name="Lubonja R."/>
            <person name="Lui A."/>
            <person name="MacDonald P."/>
            <person name="Magnisalis V."/>
            <person name="Maru K."/>
            <person name="Matthews C."/>
            <person name="McCusker W."/>
            <person name="McDonough S."/>
            <person name="Mehta T."/>
            <person name="Meldrim J."/>
            <person name="Meneus L."/>
            <person name="Mihai O."/>
            <person name="Mihalev A."/>
            <person name="Mihova T."/>
            <person name="Mittelman R."/>
            <person name="Mlenga V."/>
            <person name="Montmayeur A."/>
            <person name="Mulrain L."/>
            <person name="Navidi A."/>
            <person name="Naylor J."/>
            <person name="Negash T."/>
            <person name="Nguyen T."/>
            <person name="Nguyen N."/>
            <person name="Nicol R."/>
            <person name="Norbu C."/>
            <person name="Norbu N."/>
            <person name="Novod N."/>
            <person name="O'Neill B."/>
            <person name="Osman S."/>
            <person name="Markiewicz E."/>
            <person name="Oyono O.L."/>
            <person name="Patti C."/>
            <person name="Phunkhang P."/>
            <person name="Pierre F."/>
            <person name="Priest M."/>
            <person name="Raghuraman S."/>
            <person name="Rege F."/>
            <person name="Reyes R."/>
            <person name="Rise C."/>
            <person name="Rogov P."/>
            <person name="Ross K."/>
            <person name="Ryan E."/>
            <person name="Settipalli S."/>
            <person name="Shea T."/>
            <person name="Sherpa N."/>
            <person name="Shi L."/>
            <person name="Shih D."/>
            <person name="Sparrow T."/>
            <person name="Spaulding J."/>
            <person name="Stalker J."/>
            <person name="Stange-Thomann N."/>
            <person name="Stavropoulos S."/>
            <person name="Stone C."/>
            <person name="Strader C."/>
            <person name="Tesfaye S."/>
            <person name="Thomson T."/>
            <person name="Thoulutsang Y."/>
            <person name="Thoulutsang D."/>
            <person name="Topham K."/>
            <person name="Topping I."/>
            <person name="Tsamla T."/>
            <person name="Vassiliev H."/>
            <person name="Vo A."/>
            <person name="Wangchuk T."/>
            <person name="Wangdi T."/>
            <person name="Weiand M."/>
            <person name="Wilkinson J."/>
            <person name="Wilson A."/>
            <person name="Yadav S."/>
            <person name="Young G."/>
            <person name="Yu Q."/>
            <person name="Zembek L."/>
            <person name="Zhong D."/>
            <person name="Zimmer A."/>
            <person name="Zwirko Z."/>
            <person name="Jaffe D.B."/>
            <person name="Alvarez P."/>
            <person name="Brockman W."/>
            <person name="Butler J."/>
            <person name="Chin C."/>
            <person name="Gnerre S."/>
            <person name="Grabherr M."/>
            <person name="Kleber M."/>
            <person name="Mauceli E."/>
            <person name="MacCallum I."/>
        </authorList>
    </citation>
    <scope>NUCLEOTIDE SEQUENCE [LARGE SCALE GENOMIC DNA]</scope>
    <source>
        <strain evidence="1">Mixed</strain>
        <strain evidence="3">mosaic</strain>
    </source>
</reference>
<dbReference type="PANTHER" id="PTHR47890:SF1">
    <property type="entry name" value="LD24308P"/>
    <property type="match status" value="1"/>
</dbReference>
<name>B4QIM1_DROSI</name>
<dbReference type="OrthoDB" id="6366357at2759"/>
<dbReference type="Proteomes" id="UP000035880">
    <property type="component" value="Chromosome 2R"/>
</dbReference>
<reference evidence="2" key="3">
    <citation type="journal article" date="2013" name="Genome Res.">
        <title>A second-generation assembly of the Drosophila simulans genome provides new insights into patterns of lineage-specific divergence.</title>
        <authorList>
            <person name="Hu T.T."/>
            <person name="Eisen M.B."/>
            <person name="Thornton K.R."/>
            <person name="Andolfatto P."/>
        </authorList>
    </citation>
    <scope>NUCLEOTIDE SEQUENCE [LARGE SCALE GENOMIC DNA]</scope>
    <source>
        <strain evidence="2">W501</strain>
    </source>
</reference>
<dbReference type="Bgee" id="FBgn0183491">
    <property type="expression patterns" value="Expressed in male reproductive system and 3 other cell types or tissues"/>
</dbReference>
<reference evidence="2" key="4">
    <citation type="submission" date="2014-06" db="EMBL/GenBank/DDBJ databases">
        <authorList>
            <person name="Hu T."/>
            <person name="Eisen M.B."/>
            <person name="Thornton K.R."/>
            <person name="Andolfatto P."/>
        </authorList>
    </citation>
    <scope>NUCLEOTIDE SEQUENCE</scope>
    <source>
        <strain evidence="2">W501</strain>
    </source>
</reference>
<dbReference type="EMBL" id="CM002911">
    <property type="protein sequence ID" value="KMY96008.1"/>
    <property type="molecule type" value="Genomic_DNA"/>
</dbReference>
<gene>
    <name evidence="1" type="primary">Dsim\GD11752</name>
    <name evidence="1" type="ORF">Dsim_GD11752</name>
    <name evidence="2" type="ORF">Dsimw501_GD11752</name>
</gene>
<organism evidence="1 3">
    <name type="scientific">Drosophila simulans</name>
    <name type="common">Fruit fly</name>
    <dbReference type="NCBI Taxonomy" id="7240"/>
    <lineage>
        <taxon>Eukaryota</taxon>
        <taxon>Metazoa</taxon>
        <taxon>Ecdysozoa</taxon>
        <taxon>Arthropoda</taxon>
        <taxon>Hexapoda</taxon>
        <taxon>Insecta</taxon>
        <taxon>Pterygota</taxon>
        <taxon>Neoptera</taxon>
        <taxon>Endopterygota</taxon>
        <taxon>Diptera</taxon>
        <taxon>Brachycera</taxon>
        <taxon>Muscomorpha</taxon>
        <taxon>Ephydroidea</taxon>
        <taxon>Drosophilidae</taxon>
        <taxon>Drosophila</taxon>
        <taxon>Sophophora</taxon>
    </lineage>
</organism>
<dbReference type="PANTHER" id="PTHR47890">
    <property type="entry name" value="LD24308P"/>
    <property type="match status" value="1"/>
</dbReference>
<sequence length="163" mass="18382">MDSRALDLDEISVKSTDQVVTGFRFRVFKQHLNLEVRFSSFNFSTGRLIEPQTKSFWLGNQNSHLEGHRKRLILKESDLPTASELPSLPLSQNNQFLEFGSSSQLKDAAQNTVPFIDVQEVVPRPAMPLAGLGIYYKGRPGYGGFFAPKVMTYDLSKTLLEKL</sequence>
<reference evidence="1" key="2">
    <citation type="submission" date="2008-06" db="EMBL/GenBank/DDBJ databases">
        <authorList>
            <consortium name="FlyBase"/>
        </authorList>
    </citation>
    <scope>NUCLEOTIDE SEQUENCE</scope>
    <source>
        <strain evidence="1">Mixed</strain>
        <strain evidence="2">W501</strain>
    </source>
</reference>
<dbReference type="GO" id="GO:1904801">
    <property type="term" value="P:positive regulation of neuron remodeling"/>
    <property type="evidence" value="ECO:0007669"/>
    <property type="project" value="EnsemblMetazoa"/>
</dbReference>
<proteinExistence type="predicted"/>
<evidence type="ECO:0000313" key="3">
    <source>
        <dbReference type="Proteomes" id="UP000000304"/>
    </source>
</evidence>
<keyword evidence="3" id="KW-1185">Reference proteome</keyword>
<dbReference type="KEGG" id="dsi:Dsimw501_GD11752"/>
<dbReference type="HOGENOM" id="CLU_1628801_0_0_1"/>
<evidence type="ECO:0000313" key="2">
    <source>
        <dbReference type="EMBL" id="KMY96008.1"/>
    </source>
</evidence>
<dbReference type="OMA" id="WVKVEEY"/>
<dbReference type="AlphaFoldDB" id="B4QIM1"/>
<dbReference type="GO" id="GO:0035700">
    <property type="term" value="P:astrocyte chemotaxis"/>
    <property type="evidence" value="ECO:0007669"/>
    <property type="project" value="EnsemblMetazoa"/>
</dbReference>
<dbReference type="Proteomes" id="UP000000304">
    <property type="component" value="Chromosome 2R"/>
</dbReference>
<protein>
    <submittedName>
        <fullName evidence="1">GD11752</fullName>
    </submittedName>
</protein>
<dbReference type="STRING" id="7240.B4QIM1"/>
<evidence type="ECO:0000313" key="1">
    <source>
        <dbReference type="EMBL" id="EDX08349.1"/>
    </source>
</evidence>
<dbReference type="GO" id="GO:0005576">
    <property type="term" value="C:extracellular region"/>
    <property type="evidence" value="ECO:0007669"/>
    <property type="project" value="EnsemblMetazoa"/>
</dbReference>
<accession>B4QIM1</accession>
<dbReference type="GO" id="GO:0016319">
    <property type="term" value="P:mushroom body development"/>
    <property type="evidence" value="ECO:0007669"/>
    <property type="project" value="EnsemblMetazoa"/>
</dbReference>
<dbReference type="GO" id="GO:0008009">
    <property type="term" value="F:chemokine activity"/>
    <property type="evidence" value="ECO:0007669"/>
    <property type="project" value="EnsemblMetazoa"/>
</dbReference>
<dbReference type="EMBL" id="CM000362">
    <property type="protein sequence ID" value="EDX08349.1"/>
    <property type="molecule type" value="Genomic_DNA"/>
</dbReference>